<dbReference type="InterPro" id="IPR050503">
    <property type="entry name" value="cAMP-dep_PK_reg_su-like"/>
</dbReference>
<name>A0A7S2RFZ1_9STRA</name>
<dbReference type="EMBL" id="HBHK01005115">
    <property type="protein sequence ID" value="CAD9669961.1"/>
    <property type="molecule type" value="Transcribed_RNA"/>
</dbReference>
<sequence length="534" mass="59757">MVDPPPQALECLDKLGISSRMIDSIILTHCHSDHDTGTFRKLLFDQHIAVYTTKTIFNSFLRKYSAVTGFSKDFLSKLLVFKPALIGQDHFIHGGKFNFFYSLHTIPCVGFTVELDGKKIAYSADTHNSQELFDKMYKDNVIGKGRMEQLGSFNWDADVILHEAGVPPIHTPMQNLVTLPENVKKNLYVVHVAKKDVPKDCGLSTVEQGETISIPTKVSDLNASIEVLDVLKSVDIFREVCQTFPDAVEILYLISQEEFKPGERIVKAGDPGGKFYIITKGTAIVSWEFNGVKKHKQFYVGDYFGETSIVTGAPRNADVHAICHVRAASISTQHFEHLIAGTGIRDKLLALANVRNADSWHLIMKNSITRSLTSTAKTHLEFIMQSHRFEKDEVVWDIGDPAMFVLMIQTGKFHIECCKTTLRTREINISIFIDDHGALQICNGLLPDVAPHNQLNVRTQDVGFRIDGLKTEGSVTTGAILSDFDAIYTEHAVASRVVCQEEGIAFKISSSDWKKFCSHFPGAFVFFLNRHMAE</sequence>
<feature type="domain" description="Cyclic nucleotide-binding" evidence="1">
    <location>
        <begin position="249"/>
        <end position="339"/>
    </location>
</feature>
<dbReference type="PROSITE" id="PS50042">
    <property type="entry name" value="CNMP_BINDING_3"/>
    <property type="match status" value="1"/>
</dbReference>
<accession>A0A7S2RFZ1</accession>
<dbReference type="PANTHER" id="PTHR11635">
    <property type="entry name" value="CAMP-DEPENDENT PROTEIN KINASE REGULATORY CHAIN"/>
    <property type="match status" value="1"/>
</dbReference>
<evidence type="ECO:0000313" key="2">
    <source>
        <dbReference type="EMBL" id="CAD9669961.1"/>
    </source>
</evidence>
<reference evidence="2" key="1">
    <citation type="submission" date="2021-01" db="EMBL/GenBank/DDBJ databases">
        <authorList>
            <person name="Corre E."/>
            <person name="Pelletier E."/>
            <person name="Niang G."/>
            <person name="Scheremetjew M."/>
            <person name="Finn R."/>
            <person name="Kale V."/>
            <person name="Holt S."/>
            <person name="Cochrane G."/>
            <person name="Meng A."/>
            <person name="Brown T."/>
            <person name="Cohen L."/>
        </authorList>
    </citation>
    <scope>NUCLEOTIDE SEQUENCE</scope>
    <source>
        <strain evidence="2">NY070348D</strain>
    </source>
</reference>
<dbReference type="GO" id="GO:0030552">
    <property type="term" value="F:cAMP binding"/>
    <property type="evidence" value="ECO:0007669"/>
    <property type="project" value="TreeGrafter"/>
</dbReference>
<organism evidence="2">
    <name type="scientific">Mucochytrium quahogii</name>
    <dbReference type="NCBI Taxonomy" id="96639"/>
    <lineage>
        <taxon>Eukaryota</taxon>
        <taxon>Sar</taxon>
        <taxon>Stramenopiles</taxon>
        <taxon>Bigyra</taxon>
        <taxon>Labyrinthulomycetes</taxon>
        <taxon>Thraustochytrida</taxon>
        <taxon>Thraustochytriidae</taxon>
        <taxon>Mucochytrium</taxon>
    </lineage>
</organism>
<dbReference type="InterPro" id="IPR018490">
    <property type="entry name" value="cNMP-bd_dom_sf"/>
</dbReference>
<dbReference type="InterPro" id="IPR018488">
    <property type="entry name" value="cNMP-bd_CS"/>
</dbReference>
<dbReference type="InterPro" id="IPR000595">
    <property type="entry name" value="cNMP-bd_dom"/>
</dbReference>
<dbReference type="GO" id="GO:0034236">
    <property type="term" value="F:protein kinase A catalytic subunit binding"/>
    <property type="evidence" value="ECO:0007669"/>
    <property type="project" value="TreeGrafter"/>
</dbReference>
<dbReference type="PRINTS" id="PR00103">
    <property type="entry name" value="CAMPKINASE"/>
</dbReference>
<dbReference type="PROSITE" id="PS00888">
    <property type="entry name" value="CNMP_BINDING_1"/>
    <property type="match status" value="1"/>
</dbReference>
<dbReference type="GO" id="GO:0004862">
    <property type="term" value="F:cAMP-dependent protein kinase inhibitor activity"/>
    <property type="evidence" value="ECO:0007669"/>
    <property type="project" value="TreeGrafter"/>
</dbReference>
<dbReference type="SUPFAM" id="SSF56281">
    <property type="entry name" value="Metallo-hydrolase/oxidoreductase"/>
    <property type="match status" value="1"/>
</dbReference>
<dbReference type="InterPro" id="IPR036866">
    <property type="entry name" value="RibonucZ/Hydroxyglut_hydro"/>
</dbReference>
<dbReference type="Pfam" id="PF23023">
    <property type="entry name" value="Anti-Pycsar_Apyc1"/>
    <property type="match status" value="1"/>
</dbReference>
<dbReference type="Pfam" id="PF00027">
    <property type="entry name" value="cNMP_binding"/>
    <property type="match status" value="1"/>
</dbReference>
<dbReference type="SUPFAM" id="SSF51206">
    <property type="entry name" value="cAMP-binding domain-like"/>
    <property type="match status" value="2"/>
</dbReference>
<protein>
    <recommendedName>
        <fullName evidence="1">Cyclic nucleotide-binding domain-containing protein</fullName>
    </recommendedName>
</protein>
<dbReference type="PANTHER" id="PTHR11635:SF152">
    <property type="entry name" value="CAMP-DEPENDENT PROTEIN KINASE TYPE I REGULATORY SUBUNIT-RELATED"/>
    <property type="match status" value="1"/>
</dbReference>
<dbReference type="CDD" id="cd00038">
    <property type="entry name" value="CAP_ED"/>
    <property type="match status" value="1"/>
</dbReference>
<dbReference type="AlphaFoldDB" id="A0A7S2RFZ1"/>
<gene>
    <name evidence="2" type="ORF">QSP1433_LOCUS2991</name>
</gene>
<dbReference type="GO" id="GO:0005829">
    <property type="term" value="C:cytosol"/>
    <property type="evidence" value="ECO:0007669"/>
    <property type="project" value="TreeGrafter"/>
</dbReference>
<dbReference type="Gene3D" id="3.60.15.10">
    <property type="entry name" value="Ribonuclease Z/Hydroxyacylglutathione hydrolase-like"/>
    <property type="match status" value="1"/>
</dbReference>
<evidence type="ECO:0000259" key="1">
    <source>
        <dbReference type="PROSITE" id="PS50042"/>
    </source>
</evidence>
<dbReference type="GO" id="GO:0005952">
    <property type="term" value="C:cAMP-dependent protein kinase complex"/>
    <property type="evidence" value="ECO:0007669"/>
    <property type="project" value="InterPro"/>
</dbReference>
<dbReference type="Gene3D" id="2.60.120.10">
    <property type="entry name" value="Jelly Rolls"/>
    <property type="match status" value="2"/>
</dbReference>
<dbReference type="InterPro" id="IPR014710">
    <property type="entry name" value="RmlC-like_jellyroll"/>
</dbReference>
<proteinExistence type="predicted"/>